<dbReference type="EMBL" id="FOSP01000026">
    <property type="protein sequence ID" value="SFL01428.1"/>
    <property type="molecule type" value="Genomic_DNA"/>
</dbReference>
<protein>
    <submittedName>
        <fullName evidence="1">Type I restriction enzyme M protein</fullName>
    </submittedName>
</protein>
<keyword evidence="2" id="KW-1185">Reference proteome</keyword>
<dbReference type="RefSeq" id="WP_211753438.1">
    <property type="nucleotide sequence ID" value="NZ_FOSP01000026.1"/>
</dbReference>
<evidence type="ECO:0000313" key="1">
    <source>
        <dbReference type="EMBL" id="SFL01428.1"/>
    </source>
</evidence>
<sequence>MLDSEIKRRIDACRNILVGKVSTPNSQVEQTIIALIYKFMDAEELDGQRSFFTNEFAQYGWSKLMAPGMGL</sequence>
<organism evidence="1 2">
    <name type="scientific">Nitrosomonas aestuarii</name>
    <dbReference type="NCBI Taxonomy" id="52441"/>
    <lineage>
        <taxon>Bacteria</taxon>
        <taxon>Pseudomonadati</taxon>
        <taxon>Pseudomonadota</taxon>
        <taxon>Betaproteobacteria</taxon>
        <taxon>Nitrosomonadales</taxon>
        <taxon>Nitrosomonadaceae</taxon>
        <taxon>Nitrosomonas</taxon>
    </lineage>
</organism>
<dbReference type="AlphaFoldDB" id="A0A1I4E6I7"/>
<dbReference type="STRING" id="52441.SAMN05216302_102630"/>
<gene>
    <name evidence="1" type="ORF">SAMN05216302_102630</name>
</gene>
<reference evidence="2" key="1">
    <citation type="submission" date="2016-10" db="EMBL/GenBank/DDBJ databases">
        <authorList>
            <person name="Varghese N."/>
            <person name="Submissions S."/>
        </authorList>
    </citation>
    <scope>NUCLEOTIDE SEQUENCE [LARGE SCALE GENOMIC DNA]</scope>
    <source>
        <strain evidence="2">Nm69</strain>
    </source>
</reference>
<accession>A0A1I4E6I7</accession>
<proteinExistence type="predicted"/>
<name>A0A1I4E6I7_9PROT</name>
<evidence type="ECO:0000313" key="2">
    <source>
        <dbReference type="Proteomes" id="UP000199533"/>
    </source>
</evidence>
<dbReference type="Proteomes" id="UP000199533">
    <property type="component" value="Unassembled WGS sequence"/>
</dbReference>